<dbReference type="GeneTree" id="ENSGT00390000001138"/>
<dbReference type="SUPFAM" id="SSF46934">
    <property type="entry name" value="UBA-like"/>
    <property type="match status" value="1"/>
</dbReference>
<feature type="transmembrane region" description="Helical" evidence="2">
    <location>
        <begin position="169"/>
        <end position="190"/>
    </location>
</feature>
<evidence type="ECO:0000256" key="2">
    <source>
        <dbReference type="SAM" id="Phobius"/>
    </source>
</evidence>
<proteinExistence type="inferred from homology"/>
<dbReference type="InterPro" id="IPR009816">
    <property type="entry name" value="SPATS2-like"/>
</dbReference>
<accession>A0A8C4NGJ1</accession>
<evidence type="ECO:0000313" key="4">
    <source>
        <dbReference type="Proteomes" id="UP000694388"/>
    </source>
</evidence>
<comment type="similarity">
    <text evidence="1">Belongs to the SPATS2 family.</text>
</comment>
<keyword evidence="2" id="KW-1133">Transmembrane helix</keyword>
<dbReference type="Ensembl" id="ENSEBUT00000002512.1">
    <property type="protein sequence ID" value="ENSEBUP00000002165.1"/>
    <property type="gene ID" value="ENSEBUG00000001705.1"/>
</dbReference>
<evidence type="ECO:0000256" key="1">
    <source>
        <dbReference type="ARBA" id="ARBA00007105"/>
    </source>
</evidence>
<dbReference type="PANTHER" id="PTHR15623:SF11">
    <property type="entry name" value="SPERMATOGENESIS-ASSOCIATED SERINE-RICH PROTEIN 2"/>
    <property type="match status" value="1"/>
</dbReference>
<organism evidence="3 4">
    <name type="scientific">Eptatretus burgeri</name>
    <name type="common">Inshore hagfish</name>
    <dbReference type="NCBI Taxonomy" id="7764"/>
    <lineage>
        <taxon>Eukaryota</taxon>
        <taxon>Metazoa</taxon>
        <taxon>Chordata</taxon>
        <taxon>Craniata</taxon>
        <taxon>Vertebrata</taxon>
        <taxon>Cyclostomata</taxon>
        <taxon>Myxini</taxon>
        <taxon>Myxiniformes</taxon>
        <taxon>Myxinidae</taxon>
        <taxon>Eptatretinae</taxon>
        <taxon>Eptatretus</taxon>
    </lineage>
</organism>
<protein>
    <submittedName>
        <fullName evidence="3">Uncharacterized protein</fullName>
    </submittedName>
</protein>
<evidence type="ECO:0000313" key="3">
    <source>
        <dbReference type="Ensembl" id="ENSEBUP00000002165.1"/>
    </source>
</evidence>
<name>A0A8C4NGJ1_EPTBU</name>
<keyword evidence="2" id="KW-0472">Membrane</keyword>
<dbReference type="GO" id="GO:0005737">
    <property type="term" value="C:cytoplasm"/>
    <property type="evidence" value="ECO:0007669"/>
    <property type="project" value="TreeGrafter"/>
</dbReference>
<keyword evidence="4" id="KW-1185">Reference proteome</keyword>
<dbReference type="InterPro" id="IPR009060">
    <property type="entry name" value="UBA-like_sf"/>
</dbReference>
<reference evidence="3" key="1">
    <citation type="submission" date="2025-08" db="UniProtKB">
        <authorList>
            <consortium name="Ensembl"/>
        </authorList>
    </citation>
    <scope>IDENTIFICATION</scope>
</reference>
<reference evidence="3" key="2">
    <citation type="submission" date="2025-09" db="UniProtKB">
        <authorList>
            <consortium name="Ensembl"/>
        </authorList>
    </citation>
    <scope>IDENTIFICATION</scope>
</reference>
<sequence>MAQPRTQEKIREKISAVRAVVGNKSNNEIILVLQQFDNNVDKTVQAFMDGSAAEVLSEWSTPMKKKTIPRNKNRKITEHKKDDNQGAVEMASVSLNSQFSPELEAELAQPSSPLLNGSASDETSDLSETLGELHLESTTLQKDESKAPKAIVEGRRVWCLAHTREHCEVFLLLTIVILLSRALLLSHQVWSNDLLWLHNLSGCDT</sequence>
<dbReference type="PANTHER" id="PTHR15623">
    <property type="entry name" value="SPERMATOGENESIS-ASSOCIATED SERINE-RICH PROTEIN 2-RELATED"/>
    <property type="match status" value="1"/>
</dbReference>
<keyword evidence="2" id="KW-0812">Transmembrane</keyword>
<dbReference type="AlphaFoldDB" id="A0A8C4NGJ1"/>
<dbReference type="Proteomes" id="UP000694388">
    <property type="component" value="Unplaced"/>
</dbReference>